<keyword evidence="2" id="KW-1185">Reference proteome</keyword>
<dbReference type="Proteomes" id="UP000708208">
    <property type="component" value="Unassembled WGS sequence"/>
</dbReference>
<comment type="caution">
    <text evidence="1">The sequence shown here is derived from an EMBL/GenBank/DDBJ whole genome shotgun (WGS) entry which is preliminary data.</text>
</comment>
<dbReference type="AlphaFoldDB" id="A0A8J2JEY1"/>
<dbReference type="EMBL" id="CAJVCH010059141">
    <property type="protein sequence ID" value="CAG7719166.1"/>
    <property type="molecule type" value="Genomic_DNA"/>
</dbReference>
<gene>
    <name evidence="1" type="ORF">AFUS01_LOCUS8504</name>
</gene>
<accession>A0A8J2JEY1</accession>
<organism evidence="1 2">
    <name type="scientific">Allacma fusca</name>
    <dbReference type="NCBI Taxonomy" id="39272"/>
    <lineage>
        <taxon>Eukaryota</taxon>
        <taxon>Metazoa</taxon>
        <taxon>Ecdysozoa</taxon>
        <taxon>Arthropoda</taxon>
        <taxon>Hexapoda</taxon>
        <taxon>Collembola</taxon>
        <taxon>Symphypleona</taxon>
        <taxon>Sminthuridae</taxon>
        <taxon>Allacma</taxon>
    </lineage>
</organism>
<name>A0A8J2JEY1_9HEXA</name>
<sequence>MRFQGKEGNKSIVISPHEISISTSTSVSTFLLHHLIAMEVLHSKVVLESRTLRIASMGVGSSKTWLLRIALGFCINGKFTLTCMWKISCN</sequence>
<evidence type="ECO:0000313" key="1">
    <source>
        <dbReference type="EMBL" id="CAG7719166.1"/>
    </source>
</evidence>
<evidence type="ECO:0000313" key="2">
    <source>
        <dbReference type="Proteomes" id="UP000708208"/>
    </source>
</evidence>
<protein>
    <submittedName>
        <fullName evidence="1">Uncharacterized protein</fullName>
    </submittedName>
</protein>
<proteinExistence type="predicted"/>
<reference evidence="1" key="1">
    <citation type="submission" date="2021-06" db="EMBL/GenBank/DDBJ databases">
        <authorList>
            <person name="Hodson N. C."/>
            <person name="Mongue J. A."/>
            <person name="Jaron S. K."/>
        </authorList>
    </citation>
    <scope>NUCLEOTIDE SEQUENCE</scope>
</reference>